<dbReference type="SMART" id="SM00640">
    <property type="entry name" value="Glyco_32"/>
    <property type="match status" value="1"/>
</dbReference>
<dbReference type="OrthoDB" id="202537at2759"/>
<organism evidence="7 8">
    <name type="scientific">Thelonectria olida</name>
    <dbReference type="NCBI Taxonomy" id="1576542"/>
    <lineage>
        <taxon>Eukaryota</taxon>
        <taxon>Fungi</taxon>
        <taxon>Dikarya</taxon>
        <taxon>Ascomycota</taxon>
        <taxon>Pezizomycotina</taxon>
        <taxon>Sordariomycetes</taxon>
        <taxon>Hypocreomycetidae</taxon>
        <taxon>Hypocreales</taxon>
        <taxon>Nectriaceae</taxon>
        <taxon>Thelonectria</taxon>
    </lineage>
</organism>
<dbReference type="PANTHER" id="PTHR42800">
    <property type="entry name" value="EXOINULINASE INUD (AFU_ORTHOLOGUE AFUA_5G00480)"/>
    <property type="match status" value="1"/>
</dbReference>
<dbReference type="GO" id="GO:0005737">
    <property type="term" value="C:cytoplasm"/>
    <property type="evidence" value="ECO:0007669"/>
    <property type="project" value="TreeGrafter"/>
</dbReference>
<dbReference type="AlphaFoldDB" id="A0A9P8VT06"/>
<comment type="caution">
    <text evidence="7">The sequence shown here is derived from an EMBL/GenBank/DDBJ whole genome shotgun (WGS) entry which is preliminary data.</text>
</comment>
<evidence type="ECO:0000256" key="4">
    <source>
        <dbReference type="RuleBase" id="RU362110"/>
    </source>
</evidence>
<evidence type="ECO:0000256" key="2">
    <source>
        <dbReference type="ARBA" id="ARBA00022801"/>
    </source>
</evidence>
<feature type="domain" description="Glycosyl hydrolase family 32 N-terminal" evidence="5">
    <location>
        <begin position="22"/>
        <end position="365"/>
    </location>
</feature>
<evidence type="ECO:0000259" key="6">
    <source>
        <dbReference type="Pfam" id="PF08244"/>
    </source>
</evidence>
<dbReference type="InterPro" id="IPR013320">
    <property type="entry name" value="ConA-like_dom_sf"/>
</dbReference>
<dbReference type="Gene3D" id="2.115.10.20">
    <property type="entry name" value="Glycosyl hydrolase domain, family 43"/>
    <property type="match status" value="1"/>
</dbReference>
<evidence type="ECO:0000313" key="7">
    <source>
        <dbReference type="EMBL" id="KAH6874020.1"/>
    </source>
</evidence>
<feature type="domain" description="Glycosyl hydrolase family 32 C-terminal" evidence="6">
    <location>
        <begin position="434"/>
        <end position="584"/>
    </location>
</feature>
<keyword evidence="3 4" id="KW-0326">Glycosidase</keyword>
<dbReference type="GO" id="GO:0005987">
    <property type="term" value="P:sucrose catabolic process"/>
    <property type="evidence" value="ECO:0007669"/>
    <property type="project" value="TreeGrafter"/>
</dbReference>
<name>A0A9P8VT06_9HYPO</name>
<dbReference type="PANTHER" id="PTHR42800:SF3">
    <property type="entry name" value="GLYCOSYL HYDROLASE FAMILY 32 N-TERMINAL DOMAIN-CONTAINING PROTEIN"/>
    <property type="match status" value="1"/>
</dbReference>
<keyword evidence="2 4" id="KW-0378">Hydrolase</keyword>
<dbReference type="Gene3D" id="2.60.120.560">
    <property type="entry name" value="Exo-inulinase, domain 1"/>
    <property type="match status" value="1"/>
</dbReference>
<dbReference type="SUPFAM" id="SSF75005">
    <property type="entry name" value="Arabinanase/levansucrase/invertase"/>
    <property type="match status" value="1"/>
</dbReference>
<evidence type="ECO:0000313" key="8">
    <source>
        <dbReference type="Proteomes" id="UP000777438"/>
    </source>
</evidence>
<dbReference type="EMBL" id="JAGPYM010000042">
    <property type="protein sequence ID" value="KAH6874020.1"/>
    <property type="molecule type" value="Genomic_DNA"/>
</dbReference>
<evidence type="ECO:0000256" key="3">
    <source>
        <dbReference type="ARBA" id="ARBA00023295"/>
    </source>
</evidence>
<accession>A0A9P8VT06</accession>
<dbReference type="InterPro" id="IPR001362">
    <property type="entry name" value="Glyco_hydro_32"/>
</dbReference>
<dbReference type="Pfam" id="PF08244">
    <property type="entry name" value="Glyco_hydro_32C"/>
    <property type="match status" value="1"/>
</dbReference>
<comment type="similarity">
    <text evidence="1 4">Belongs to the glycosyl hydrolase 32 family.</text>
</comment>
<dbReference type="Pfam" id="PF00251">
    <property type="entry name" value="Glyco_hydro_32N"/>
    <property type="match status" value="1"/>
</dbReference>
<dbReference type="InterPro" id="IPR023296">
    <property type="entry name" value="Glyco_hydro_beta-prop_sf"/>
</dbReference>
<dbReference type="InterPro" id="IPR013148">
    <property type="entry name" value="Glyco_hydro_32_N"/>
</dbReference>
<gene>
    <name evidence="7" type="ORF">B0T10DRAFT_522087</name>
</gene>
<dbReference type="Proteomes" id="UP000777438">
    <property type="component" value="Unassembled WGS sequence"/>
</dbReference>
<dbReference type="SUPFAM" id="SSF49899">
    <property type="entry name" value="Concanavalin A-like lectins/glucanases"/>
    <property type="match status" value="1"/>
</dbReference>
<sequence>MAGNPEQPPRSIERPKIHFFTDGWINDPCAPGYDPWTGTYHIFYQCNPAGCEWGNMSWGHAVSKDMLTWSPASTSPILLPDQIYDSRGVFTGCWIPPTDGLDKTLRIAYSSVKHLPFHWSTPPYPRDAAGLAIATSCDGGVTWAKSPRNPILAGEPLGLQVTGFRDPYVTQLLAVSEALGTDVTTSHGLISGGIQDLGPTTFLYEIDGNDVENWKYISPLVDIPARFQPSKKWCGNYGVNWECTNLVTLHAGSESRSFLIIGAEGDVEKAHVKNRDQSAGVPSRTVRAQLWMSGDLARTDNGAKFRYEHGGYLDHGPYYAANSFLDPVSNRRIVYGWIPEEDVPLEAAKRKGWNGSLAIPREIFLLQVPNVETALHSKLSEIYPFEVKIQPDGTTTIFTLGVRPIDEMARLREASSRVLKLEPAVMLPGASGLAHRTIFQTNSASWELEATISIHPWCETVGFHIRHNNDLSIHASVTFHTVTETITVDREASTTDTTINKCPDAGPFTLLMKRGTNENSELAMEKLQLRIFSDGDILEIFANDRFALATMVYSESYSQNSNGITAFATGGTGSAVFERVTVWDGLDARNLPVELNSLSGQRDPSCPS</sequence>
<dbReference type="GO" id="GO:0004575">
    <property type="term" value="F:sucrose alpha-glucosidase activity"/>
    <property type="evidence" value="ECO:0007669"/>
    <property type="project" value="TreeGrafter"/>
</dbReference>
<protein>
    <submittedName>
        <fullName evidence="7">Glycosyl hydrolase</fullName>
    </submittedName>
</protein>
<evidence type="ECO:0000259" key="5">
    <source>
        <dbReference type="Pfam" id="PF00251"/>
    </source>
</evidence>
<dbReference type="CDD" id="cd18621">
    <property type="entry name" value="GH32_XdINV-like"/>
    <property type="match status" value="1"/>
</dbReference>
<evidence type="ECO:0000256" key="1">
    <source>
        <dbReference type="ARBA" id="ARBA00009902"/>
    </source>
</evidence>
<proteinExistence type="inferred from homology"/>
<dbReference type="InterPro" id="IPR013189">
    <property type="entry name" value="Glyco_hydro_32_C"/>
</dbReference>
<keyword evidence="8" id="KW-1185">Reference proteome</keyword>
<reference evidence="7 8" key="1">
    <citation type="journal article" date="2021" name="Nat. Commun.">
        <title>Genetic determinants of endophytism in the Arabidopsis root mycobiome.</title>
        <authorList>
            <person name="Mesny F."/>
            <person name="Miyauchi S."/>
            <person name="Thiergart T."/>
            <person name="Pickel B."/>
            <person name="Atanasova L."/>
            <person name="Karlsson M."/>
            <person name="Huettel B."/>
            <person name="Barry K.W."/>
            <person name="Haridas S."/>
            <person name="Chen C."/>
            <person name="Bauer D."/>
            <person name="Andreopoulos W."/>
            <person name="Pangilinan J."/>
            <person name="LaButti K."/>
            <person name="Riley R."/>
            <person name="Lipzen A."/>
            <person name="Clum A."/>
            <person name="Drula E."/>
            <person name="Henrissat B."/>
            <person name="Kohler A."/>
            <person name="Grigoriev I.V."/>
            <person name="Martin F.M."/>
            <person name="Hacquard S."/>
        </authorList>
    </citation>
    <scope>NUCLEOTIDE SEQUENCE [LARGE SCALE GENOMIC DNA]</scope>
    <source>
        <strain evidence="7 8">MPI-CAGE-CH-0241</strain>
    </source>
</reference>